<dbReference type="PROSITE" id="PS00626">
    <property type="entry name" value="RCC1_2"/>
    <property type="match status" value="2"/>
</dbReference>
<reference evidence="4" key="1">
    <citation type="submission" date="2020-07" db="EMBL/GenBank/DDBJ databases">
        <authorList>
            <person name="Pettersson B.M.F."/>
            <person name="Behra P.R.K."/>
            <person name="Ramesh M."/>
            <person name="Das S."/>
            <person name="Dasgupta S."/>
            <person name="Kirsebom L.A."/>
        </authorList>
    </citation>
    <scope>NUCLEOTIDE SEQUENCE</scope>
    <source>
        <strain evidence="4">DSM 44615</strain>
    </source>
</reference>
<reference evidence="4" key="2">
    <citation type="journal article" date="2022" name="BMC Genomics">
        <title>Comparative genome analysis of mycobacteria focusing on tRNA and non-coding RNA.</title>
        <authorList>
            <person name="Behra P.R.K."/>
            <person name="Pettersson B.M.F."/>
            <person name="Ramesh M."/>
            <person name="Das S."/>
            <person name="Dasgupta S."/>
            <person name="Kirsebom L.A."/>
        </authorList>
    </citation>
    <scope>NUCLEOTIDE SEQUENCE</scope>
    <source>
        <strain evidence="4">DSM 44615</strain>
    </source>
</reference>
<dbReference type="Gene3D" id="2.60.40.2810">
    <property type="match status" value="4"/>
</dbReference>
<dbReference type="GO" id="GO:0005737">
    <property type="term" value="C:cytoplasm"/>
    <property type="evidence" value="ECO:0007669"/>
    <property type="project" value="TreeGrafter"/>
</dbReference>
<name>A0A9X3BYV7_9MYCO</name>
<evidence type="ECO:0000256" key="1">
    <source>
        <dbReference type="ARBA" id="ARBA00022737"/>
    </source>
</evidence>
<dbReference type="Proteomes" id="UP001140293">
    <property type="component" value="Unassembled WGS sequence"/>
</dbReference>
<dbReference type="Pfam" id="PF17892">
    <property type="entry name" value="Cadherin_5"/>
    <property type="match status" value="3"/>
</dbReference>
<dbReference type="RefSeq" id="WP_264014555.1">
    <property type="nucleotide sequence ID" value="NZ_JACKSJ010000182.1"/>
</dbReference>
<dbReference type="InterPro" id="IPR051709">
    <property type="entry name" value="Ub-ligase/GTPase-reg"/>
</dbReference>
<proteinExistence type="predicted"/>
<feature type="compositionally biased region" description="Pro residues" evidence="2">
    <location>
        <begin position="125"/>
        <end position="170"/>
    </location>
</feature>
<feature type="compositionally biased region" description="Basic and acidic residues" evidence="2">
    <location>
        <begin position="20"/>
        <end position="32"/>
    </location>
</feature>
<evidence type="ECO:0000313" key="4">
    <source>
        <dbReference type="EMBL" id="MCV7172382.1"/>
    </source>
</evidence>
<feature type="region of interest" description="Disordered" evidence="2">
    <location>
        <begin position="1"/>
        <end position="213"/>
    </location>
</feature>
<dbReference type="Pfam" id="PF17963">
    <property type="entry name" value="Big_9"/>
    <property type="match status" value="2"/>
</dbReference>
<evidence type="ECO:0000256" key="2">
    <source>
        <dbReference type="SAM" id="MobiDB-lite"/>
    </source>
</evidence>
<protein>
    <submittedName>
        <fullName evidence="4">Tandem-95 repeat protein</fullName>
    </submittedName>
</protein>
<dbReference type="InterPro" id="IPR041690">
    <property type="entry name" value="Cadherin_5"/>
</dbReference>
<dbReference type="SUPFAM" id="SSF50985">
    <property type="entry name" value="RCC1/BLIP-II"/>
    <property type="match status" value="1"/>
</dbReference>
<dbReference type="Gene3D" id="2.60.40.3440">
    <property type="match status" value="1"/>
</dbReference>
<comment type="caution">
    <text evidence="4">The sequence shown here is derived from an EMBL/GenBank/DDBJ whole genome shotgun (WGS) entry which is preliminary data.</text>
</comment>
<dbReference type="InterPro" id="IPR009091">
    <property type="entry name" value="RCC1/BLIP-II"/>
</dbReference>
<evidence type="ECO:0000313" key="5">
    <source>
        <dbReference type="Proteomes" id="UP001140293"/>
    </source>
</evidence>
<sequence>MGVAVATTPGVAHAAPDSAKTTDRAESDRESVKGSYGDPASSTPNDDDADDADDGDDDGEDDDVDADDVGGDEAAGDLGPSGVVGARDGADQQSVSGNGGQDLAGNVEGSPPVYVPPAAQSPVVDPTPPVAPPPAQSPIVDPTPPPAQSPIVDPTPPAAQSPVVDPPPVYVPLAVSEAVPSTPRSPDITAPDQASDTAAALRDPQNRVAPSASTGEFTASAFAVTVAAPGGDTSLAAAAAPGTPSPAPLIDQPDNVWEVAVAAPAVLANIAITAVNAFLSSVLTPGPTTPAPPVMLFVMLGWVQRELQRTFFNQSPTAVTDVVTTSEGFPTTFPVLGNDIDLDVNSTPGTFPGDTLTVTDYTQPAHGVVALNPDGTFTYTPDADFAGNDSFSYTVSDEASPWHLHGFAGLFSGGGHASTTTVAVTVTPVNDAPVAVDDGGLSVGEDTSLSVSAASLVANDVDIDGGPLTVTAVGNAQGGTVALSNGIVTFIPTANYFGPASFEYTVSDGQITDVGTVAVTVTPVNDAPVAVDDGALSVGEDTSLSVSAASLVANDVDIDGGPLTVTAVGNAQGGTVALSNGIVTFTPTANYFGPASFDYTVSDGSLTDVGTVAVTVAAVNDAPVATGHTIAVPEDSISTVNLTADSADPDGDALTAVLVSGPTNAQTFILNPDRTFTYTPAANYTGQDSFTYKVNDGALDSNTVTVTINVTAENDAPTAVDDGPFALDEDGSRTLTAAELLGNDTDPDTGDVLHVAAVNSTAGTHGTVVLNPDGTVTYTPTADYNGPAEFTYTVADLSNTPSANTATVTLFVTPVDDTAVHDGPVVAVGLNASGQTDIPPPPDGLTYAEVEGGYYHTVLLLSDGTAVSVGNNGWGQSEIPALPADVTYTEVAAGYLHTVLLRSDGTAVAVGDNAYGQTAIPEPPEGMFYTDVAAGGFQTVLLRSDGTAIALGDNAYGQTDIPALPPGEEYTGIAAGANHTVLLRSDGAAVAFGNSDYGQLDIPELPEGMIYTDAAVGNAHTVLLRSDGTVVAVGWPRYGQTDIPELPEGMEYTDIAAGFDHTVLLRSDGTVIAVGRNDLGQTNVPAPPPGVIYADVAAGDWTTVLLTDTIIV</sequence>
<organism evidence="4 5">
    <name type="scientific">[Mycobacterium] manitobense</name>
    <dbReference type="NCBI Taxonomy" id="190147"/>
    <lineage>
        <taxon>Bacteria</taxon>
        <taxon>Bacillati</taxon>
        <taxon>Actinomycetota</taxon>
        <taxon>Actinomycetes</taxon>
        <taxon>Mycobacteriales</taxon>
        <taxon>Mycobacteriaceae</taxon>
        <taxon>Mycolicibacterium</taxon>
    </lineage>
</organism>
<dbReference type="InterPro" id="IPR000408">
    <property type="entry name" value="Reg_chr_condens"/>
</dbReference>
<feature type="compositionally biased region" description="Acidic residues" evidence="2">
    <location>
        <begin position="45"/>
        <end position="75"/>
    </location>
</feature>
<keyword evidence="5" id="KW-1185">Reference proteome</keyword>
<dbReference type="PROSITE" id="PS50012">
    <property type="entry name" value="RCC1_3"/>
    <property type="match status" value="2"/>
</dbReference>
<dbReference type="PANTHER" id="PTHR45622:SF70">
    <property type="entry name" value="SECRETION-REGULATING GUANINE NUCLEOTIDE EXCHANGE FACTOR"/>
    <property type="match status" value="1"/>
</dbReference>
<dbReference type="Gene3D" id="2.130.10.30">
    <property type="entry name" value="Regulator of chromosome condensation 1/beta-lactamase-inhibitor protein II"/>
    <property type="match status" value="2"/>
</dbReference>
<keyword evidence="1" id="KW-0677">Repeat</keyword>
<feature type="domain" description="Cadherin-like" evidence="3">
    <location>
        <begin position="714"/>
        <end position="810"/>
    </location>
</feature>
<dbReference type="NCBIfam" id="NF012211">
    <property type="entry name" value="tand_rpt_95"/>
    <property type="match status" value="5"/>
</dbReference>
<dbReference type="AlphaFoldDB" id="A0A9X3BYV7"/>
<feature type="domain" description="Cadherin-like" evidence="3">
    <location>
        <begin position="429"/>
        <end position="522"/>
    </location>
</feature>
<dbReference type="Pfam" id="PF13540">
    <property type="entry name" value="RCC1_2"/>
    <property type="match status" value="4"/>
</dbReference>
<dbReference type="EMBL" id="JACKSJ010000182">
    <property type="protein sequence ID" value="MCV7172382.1"/>
    <property type="molecule type" value="Genomic_DNA"/>
</dbReference>
<gene>
    <name evidence="4" type="ORF">H7I41_20920</name>
</gene>
<accession>A0A9X3BYV7</accession>
<feature type="domain" description="Cadherin-like" evidence="3">
    <location>
        <begin position="524"/>
        <end position="616"/>
    </location>
</feature>
<evidence type="ECO:0000259" key="3">
    <source>
        <dbReference type="Pfam" id="PF17892"/>
    </source>
</evidence>
<dbReference type="PANTHER" id="PTHR45622">
    <property type="entry name" value="UBIQUITIN-PROTEIN LIGASE E3A-RELATED"/>
    <property type="match status" value="1"/>
</dbReference>